<evidence type="ECO:0000313" key="15">
    <source>
        <dbReference type="Proteomes" id="UP000694888"/>
    </source>
</evidence>
<dbReference type="Proteomes" id="UP000694888">
    <property type="component" value="Unplaced"/>
</dbReference>
<keyword evidence="11" id="KW-0325">Glycoprotein</keyword>
<evidence type="ECO:0000256" key="4">
    <source>
        <dbReference type="ARBA" id="ARBA00022676"/>
    </source>
</evidence>
<evidence type="ECO:0000256" key="11">
    <source>
        <dbReference type="ARBA" id="ARBA00023180"/>
    </source>
</evidence>
<organism evidence="15 16">
    <name type="scientific">Aplysia californica</name>
    <name type="common">California sea hare</name>
    <dbReference type="NCBI Taxonomy" id="6500"/>
    <lineage>
        <taxon>Eukaryota</taxon>
        <taxon>Metazoa</taxon>
        <taxon>Spiralia</taxon>
        <taxon>Lophotrochozoa</taxon>
        <taxon>Mollusca</taxon>
        <taxon>Gastropoda</taxon>
        <taxon>Heterobranchia</taxon>
        <taxon>Euthyneura</taxon>
        <taxon>Tectipleura</taxon>
        <taxon>Aplysiida</taxon>
        <taxon>Aplysioidea</taxon>
        <taxon>Aplysiidae</taxon>
        <taxon>Aplysia</taxon>
    </lineage>
</organism>
<evidence type="ECO:0000259" key="13">
    <source>
        <dbReference type="Pfam" id="PF00852"/>
    </source>
</evidence>
<keyword evidence="9 12" id="KW-0333">Golgi apparatus</keyword>
<dbReference type="EC" id="2.4.1.-" evidence="12"/>
<evidence type="ECO:0000256" key="10">
    <source>
        <dbReference type="ARBA" id="ARBA00023136"/>
    </source>
</evidence>
<comment type="similarity">
    <text evidence="3 12">Belongs to the glycosyltransferase 10 family.</text>
</comment>
<dbReference type="InterPro" id="IPR031481">
    <property type="entry name" value="Glyco_tran_10_N"/>
</dbReference>
<keyword evidence="15" id="KW-1185">Reference proteome</keyword>
<dbReference type="PANTHER" id="PTHR48438">
    <property type="entry name" value="ALPHA-(1,3)-FUCOSYLTRANSFERASE C-RELATED"/>
    <property type="match status" value="1"/>
</dbReference>
<dbReference type="Gene3D" id="3.40.50.11660">
    <property type="entry name" value="Glycosyl transferase family 10, C-terminal domain"/>
    <property type="match status" value="1"/>
</dbReference>
<keyword evidence="10" id="KW-0472">Membrane</keyword>
<evidence type="ECO:0000256" key="12">
    <source>
        <dbReference type="RuleBase" id="RU003832"/>
    </source>
</evidence>
<dbReference type="InterPro" id="IPR001503">
    <property type="entry name" value="Glyco_trans_10"/>
</dbReference>
<evidence type="ECO:0000256" key="2">
    <source>
        <dbReference type="ARBA" id="ARBA00004922"/>
    </source>
</evidence>
<dbReference type="GeneID" id="101859615"/>
<feature type="domain" description="Fucosyltransferase C-terminal" evidence="13">
    <location>
        <begin position="117"/>
        <end position="307"/>
    </location>
</feature>
<proteinExistence type="inferred from homology"/>
<dbReference type="InterPro" id="IPR038577">
    <property type="entry name" value="GT10-like_C_sf"/>
</dbReference>
<dbReference type="PANTHER" id="PTHR48438:SF1">
    <property type="entry name" value="ALPHA-(1,3)-FUCOSYLTRANSFERASE C-RELATED"/>
    <property type="match status" value="1"/>
</dbReference>
<keyword evidence="7" id="KW-0735">Signal-anchor</keyword>
<dbReference type="InterPro" id="IPR055270">
    <property type="entry name" value="Glyco_tran_10_C"/>
</dbReference>
<keyword evidence="5 12" id="KW-0808">Transferase</keyword>
<sequence length="319" mass="37906">MANQLRAFTRGKPEVSWQQAWTSPWQQRGVFTSQPWGQFVEEPPPARRPEQIFVYYQIEPPTLHRHVFPRYRLNTSQWLGVFNWTMSYRMDSDIQSYYALLRRRPVPHHKNYTEIVASKSKMAVWMVSHKGAQSKRDEYVRELQKYIPVDIFGGSSPLKCPRKLDAKCNQILSRDYTFYLGFENSFCDNYITEKFYKYLNLDTVLVARGIGEYSNIAPSEIFINTADYKSPKELAKRLIHLDSHDQEYIQILAEKDKYFTIYEDYLLTGIKPPYLENRYEAVSICQMCQRLWNLDRFAKSVPDISAWYKQSKCYKPRDI</sequence>
<evidence type="ECO:0000256" key="9">
    <source>
        <dbReference type="ARBA" id="ARBA00023034"/>
    </source>
</evidence>
<dbReference type="Pfam" id="PF00852">
    <property type="entry name" value="Glyco_transf_10"/>
    <property type="match status" value="1"/>
</dbReference>
<dbReference type="Pfam" id="PF17039">
    <property type="entry name" value="Glyco_tran_10_N"/>
    <property type="match status" value="1"/>
</dbReference>
<reference evidence="16" key="1">
    <citation type="submission" date="2025-08" db="UniProtKB">
        <authorList>
            <consortium name="RefSeq"/>
        </authorList>
    </citation>
    <scope>IDENTIFICATION</scope>
</reference>
<keyword evidence="8" id="KW-1133">Transmembrane helix</keyword>
<name>A0ABM0JC45_APLCA</name>
<feature type="domain" description="Fucosyltransferase N-terminal" evidence="14">
    <location>
        <begin position="43"/>
        <end position="98"/>
    </location>
</feature>
<protein>
    <recommendedName>
        <fullName evidence="12">Fucosyltransferase</fullName>
        <ecNumber evidence="12">2.4.1.-</ecNumber>
    </recommendedName>
</protein>
<evidence type="ECO:0000256" key="6">
    <source>
        <dbReference type="ARBA" id="ARBA00022692"/>
    </source>
</evidence>
<keyword evidence="6 12" id="KW-0812">Transmembrane</keyword>
<dbReference type="RefSeq" id="XP_005090254.1">
    <property type="nucleotide sequence ID" value="XM_005090197.1"/>
</dbReference>
<keyword evidence="4 12" id="KW-0328">Glycosyltransferase</keyword>
<evidence type="ECO:0000256" key="5">
    <source>
        <dbReference type="ARBA" id="ARBA00022679"/>
    </source>
</evidence>
<evidence type="ECO:0000256" key="8">
    <source>
        <dbReference type="ARBA" id="ARBA00022989"/>
    </source>
</evidence>
<evidence type="ECO:0000313" key="16">
    <source>
        <dbReference type="RefSeq" id="XP_005090254.1"/>
    </source>
</evidence>
<comment type="subcellular location">
    <subcellularLocation>
        <location evidence="1">Golgi apparatus membrane</location>
        <topology evidence="1">Single-pass type II membrane protein</topology>
    </subcellularLocation>
    <subcellularLocation>
        <location evidence="12">Golgi apparatus</location>
        <location evidence="12">Golgi stack membrane</location>
        <topology evidence="12">Single-pass type II membrane protein</topology>
    </subcellularLocation>
</comment>
<evidence type="ECO:0000256" key="7">
    <source>
        <dbReference type="ARBA" id="ARBA00022968"/>
    </source>
</evidence>
<evidence type="ECO:0000256" key="1">
    <source>
        <dbReference type="ARBA" id="ARBA00004323"/>
    </source>
</evidence>
<gene>
    <name evidence="16" type="primary">LOC101859615</name>
</gene>
<evidence type="ECO:0000259" key="14">
    <source>
        <dbReference type="Pfam" id="PF17039"/>
    </source>
</evidence>
<evidence type="ECO:0000256" key="3">
    <source>
        <dbReference type="ARBA" id="ARBA00008919"/>
    </source>
</evidence>
<dbReference type="SUPFAM" id="SSF53756">
    <property type="entry name" value="UDP-Glycosyltransferase/glycogen phosphorylase"/>
    <property type="match status" value="1"/>
</dbReference>
<comment type="pathway">
    <text evidence="2">Protein modification; protein glycosylation.</text>
</comment>
<accession>A0ABM0JC45</accession>